<dbReference type="EMBL" id="AHYT01000005">
    <property type="protein sequence ID" value="EOT29014.1"/>
    <property type="molecule type" value="Genomic_DNA"/>
</dbReference>
<dbReference type="InterPro" id="IPR014284">
    <property type="entry name" value="RNA_pol_sigma-70_dom"/>
</dbReference>
<keyword evidence="2" id="KW-0805">Transcription regulation</keyword>
<dbReference type="STRING" id="41997.RV16_GL001786"/>
<feature type="domain" description="RNA polymerase sigma-70 region 2" evidence="6">
    <location>
        <begin position="22"/>
        <end position="92"/>
    </location>
</feature>
<dbReference type="InterPro" id="IPR013325">
    <property type="entry name" value="RNA_pol_sigma_r2"/>
</dbReference>
<keyword evidence="9" id="KW-1185">Reference proteome</keyword>
<dbReference type="GO" id="GO:0016987">
    <property type="term" value="F:sigma factor activity"/>
    <property type="evidence" value="ECO:0007669"/>
    <property type="project" value="UniProtKB-KW"/>
</dbReference>
<reference evidence="8 9" key="1">
    <citation type="submission" date="2013-03" db="EMBL/GenBank/DDBJ databases">
        <title>The Genome Sequence of Enterococcus saccharolyticus ATCC_43076 (Illumina only assembly).</title>
        <authorList>
            <consortium name="The Broad Institute Genomics Platform"/>
            <consortium name="The Broad Institute Genome Sequencing Center for Infectious Disease"/>
            <person name="Earl A."/>
            <person name="Russ C."/>
            <person name="Gilmore M."/>
            <person name="Surin D."/>
            <person name="Walker B."/>
            <person name="Young S."/>
            <person name="Zeng Q."/>
            <person name="Gargeya S."/>
            <person name="Fitzgerald M."/>
            <person name="Haas B."/>
            <person name="Abouelleil A."/>
            <person name="Allen A.W."/>
            <person name="Alvarado L."/>
            <person name="Arachchi H.M."/>
            <person name="Berlin A.M."/>
            <person name="Chapman S.B."/>
            <person name="Gainer-Dewar J."/>
            <person name="Goldberg J."/>
            <person name="Griggs A."/>
            <person name="Gujja S."/>
            <person name="Hansen M."/>
            <person name="Howarth C."/>
            <person name="Imamovic A."/>
            <person name="Ireland A."/>
            <person name="Larimer J."/>
            <person name="McCowan C."/>
            <person name="Murphy C."/>
            <person name="Pearson M."/>
            <person name="Poon T.W."/>
            <person name="Priest M."/>
            <person name="Roberts A."/>
            <person name="Saif S."/>
            <person name="Shea T."/>
            <person name="Sisk P."/>
            <person name="Sykes S."/>
            <person name="Wortman J."/>
            <person name="Nusbaum C."/>
            <person name="Birren B."/>
        </authorList>
    </citation>
    <scope>NUCLEOTIDE SEQUENCE [LARGE SCALE GENOMIC DNA]</scope>
    <source>
        <strain evidence="8 9">ATCC 43076</strain>
    </source>
</reference>
<comment type="caution">
    <text evidence="8">The sequence shown here is derived from an EMBL/GenBank/DDBJ whole genome shotgun (WGS) entry which is preliminary data.</text>
</comment>
<evidence type="ECO:0000256" key="1">
    <source>
        <dbReference type="ARBA" id="ARBA00010641"/>
    </source>
</evidence>
<dbReference type="GO" id="GO:0003677">
    <property type="term" value="F:DNA binding"/>
    <property type="evidence" value="ECO:0007669"/>
    <property type="project" value="UniProtKB-KW"/>
</dbReference>
<evidence type="ECO:0000256" key="5">
    <source>
        <dbReference type="ARBA" id="ARBA00023163"/>
    </source>
</evidence>
<dbReference type="InterPro" id="IPR013249">
    <property type="entry name" value="RNA_pol_sigma70_r4_t2"/>
</dbReference>
<dbReference type="eggNOG" id="COG1595">
    <property type="taxonomic scope" value="Bacteria"/>
</dbReference>
<dbReference type="InterPro" id="IPR007627">
    <property type="entry name" value="RNA_pol_sigma70_r2"/>
</dbReference>
<sequence>MDKDKQIIHLMAAQDFSGLEFLIDEYSSNLYKTVYSILSYPEERAYVEDGMNEILYEIWQKITRYDETKSSFQTWMLMIARNRSIDWKRKLVRERTVTDENVTIPTDSELLEKENFLALVDHLSDIDQEIFLYYYFYQFSAKEIAEMLAVSVEIIFNRLSRGRKTLRELEEKKDGKL</sequence>
<name>S0NU23_9ENTE</name>
<dbReference type="PANTHER" id="PTHR43133">
    <property type="entry name" value="RNA POLYMERASE ECF-TYPE SIGMA FACTO"/>
    <property type="match status" value="1"/>
</dbReference>
<feature type="domain" description="RNA polymerase sigma factor 70 region 4 type 2" evidence="7">
    <location>
        <begin position="114"/>
        <end position="166"/>
    </location>
</feature>
<dbReference type="HOGENOM" id="CLU_047691_9_7_9"/>
<evidence type="ECO:0000313" key="8">
    <source>
        <dbReference type="EMBL" id="EOT29014.1"/>
    </source>
</evidence>
<dbReference type="Pfam" id="PF04542">
    <property type="entry name" value="Sigma70_r2"/>
    <property type="match status" value="1"/>
</dbReference>
<organism evidence="8 9">
    <name type="scientific">Enterococcus saccharolyticus subsp. saccharolyticus ATCC 43076</name>
    <dbReference type="NCBI Taxonomy" id="1139996"/>
    <lineage>
        <taxon>Bacteria</taxon>
        <taxon>Bacillati</taxon>
        <taxon>Bacillota</taxon>
        <taxon>Bacilli</taxon>
        <taxon>Lactobacillales</taxon>
        <taxon>Enterococcaceae</taxon>
        <taxon>Enterococcus</taxon>
    </lineage>
</organism>
<evidence type="ECO:0000256" key="3">
    <source>
        <dbReference type="ARBA" id="ARBA00023082"/>
    </source>
</evidence>
<accession>S0NU23</accession>
<gene>
    <name evidence="8" type="ORF">OMQ_01536</name>
</gene>
<proteinExistence type="inferred from homology"/>
<evidence type="ECO:0008006" key="10">
    <source>
        <dbReference type="Google" id="ProtNLM"/>
    </source>
</evidence>
<dbReference type="GO" id="GO:0006352">
    <property type="term" value="P:DNA-templated transcription initiation"/>
    <property type="evidence" value="ECO:0007669"/>
    <property type="project" value="InterPro"/>
</dbReference>
<dbReference type="InterPro" id="IPR013324">
    <property type="entry name" value="RNA_pol_sigma_r3/r4-like"/>
</dbReference>
<dbReference type="InterPro" id="IPR039425">
    <property type="entry name" value="RNA_pol_sigma-70-like"/>
</dbReference>
<dbReference type="Pfam" id="PF08281">
    <property type="entry name" value="Sigma70_r4_2"/>
    <property type="match status" value="1"/>
</dbReference>
<keyword evidence="3" id="KW-0731">Sigma factor</keyword>
<dbReference type="PATRIC" id="fig|1139996.3.peg.1522"/>
<keyword evidence="4" id="KW-0238">DNA-binding</keyword>
<evidence type="ECO:0000259" key="7">
    <source>
        <dbReference type="Pfam" id="PF08281"/>
    </source>
</evidence>
<dbReference type="NCBIfam" id="TIGR02937">
    <property type="entry name" value="sigma70-ECF"/>
    <property type="match status" value="1"/>
</dbReference>
<evidence type="ECO:0000313" key="9">
    <source>
        <dbReference type="Proteomes" id="UP000014136"/>
    </source>
</evidence>
<evidence type="ECO:0000256" key="2">
    <source>
        <dbReference type="ARBA" id="ARBA00023015"/>
    </source>
</evidence>
<dbReference type="AlphaFoldDB" id="S0NU23"/>
<evidence type="ECO:0000259" key="6">
    <source>
        <dbReference type="Pfam" id="PF04542"/>
    </source>
</evidence>
<dbReference type="Gene3D" id="1.10.1740.10">
    <property type="match status" value="1"/>
</dbReference>
<dbReference type="SUPFAM" id="SSF88659">
    <property type="entry name" value="Sigma3 and sigma4 domains of RNA polymerase sigma factors"/>
    <property type="match status" value="1"/>
</dbReference>
<dbReference type="OrthoDB" id="2678696at2"/>
<dbReference type="SUPFAM" id="SSF88946">
    <property type="entry name" value="Sigma2 domain of RNA polymerase sigma factors"/>
    <property type="match status" value="1"/>
</dbReference>
<dbReference type="InterPro" id="IPR036388">
    <property type="entry name" value="WH-like_DNA-bd_sf"/>
</dbReference>
<dbReference type="RefSeq" id="WP_016175331.1">
    <property type="nucleotide sequence ID" value="NZ_KE136389.1"/>
</dbReference>
<keyword evidence="5" id="KW-0804">Transcription</keyword>
<evidence type="ECO:0000256" key="4">
    <source>
        <dbReference type="ARBA" id="ARBA00023125"/>
    </source>
</evidence>
<dbReference type="Proteomes" id="UP000014136">
    <property type="component" value="Unassembled WGS sequence"/>
</dbReference>
<protein>
    <recommendedName>
        <fullName evidence="10">Sigma-70 family RNA polymerase sigma factor</fullName>
    </recommendedName>
</protein>
<dbReference type="Gene3D" id="1.10.10.10">
    <property type="entry name" value="Winged helix-like DNA-binding domain superfamily/Winged helix DNA-binding domain"/>
    <property type="match status" value="1"/>
</dbReference>
<comment type="similarity">
    <text evidence="1">Belongs to the sigma-70 factor family. ECF subfamily.</text>
</comment>
<dbReference type="PANTHER" id="PTHR43133:SF8">
    <property type="entry name" value="RNA POLYMERASE SIGMA FACTOR HI_1459-RELATED"/>
    <property type="match status" value="1"/>
</dbReference>